<evidence type="ECO:0000313" key="15">
    <source>
        <dbReference type="Proteomes" id="UP000068243"/>
    </source>
</evidence>
<evidence type="ECO:0000256" key="2">
    <source>
        <dbReference type="ARBA" id="ARBA00022516"/>
    </source>
</evidence>
<evidence type="ECO:0000256" key="3">
    <source>
        <dbReference type="ARBA" id="ARBA00022553"/>
    </source>
</evidence>
<dbReference type="Proteomes" id="UP000068243">
    <property type="component" value="Unassembled WGS sequence"/>
</dbReference>
<accession>A0A100IHI9</accession>
<dbReference type="VEuPathDB" id="FungiDB:An08g00840"/>
<dbReference type="InterPro" id="IPR004821">
    <property type="entry name" value="Cyt_trans-like"/>
</dbReference>
<dbReference type="SUPFAM" id="SSF52374">
    <property type="entry name" value="Nucleotidylyl transferase"/>
    <property type="match status" value="1"/>
</dbReference>
<evidence type="ECO:0000313" key="14">
    <source>
        <dbReference type="EMBL" id="GAQ41369.1"/>
    </source>
</evidence>
<feature type="domain" description="Cytidyltransferase-like" evidence="13">
    <location>
        <begin position="166"/>
        <end position="294"/>
    </location>
</feature>
<feature type="compositionally biased region" description="Polar residues" evidence="12">
    <location>
        <begin position="360"/>
        <end position="372"/>
    </location>
</feature>
<keyword evidence="2" id="KW-0444">Lipid biosynthesis</keyword>
<keyword evidence="8" id="KW-1208">Phospholipid metabolism</keyword>
<dbReference type="Pfam" id="PF01467">
    <property type="entry name" value="CTP_transf_like"/>
    <property type="match status" value="1"/>
</dbReference>
<comment type="caution">
    <text evidence="14">The sequence shown here is derived from an EMBL/GenBank/DDBJ whole genome shotgun (WGS) entry which is preliminary data.</text>
</comment>
<dbReference type="GO" id="GO:0005635">
    <property type="term" value="C:nuclear envelope"/>
    <property type="evidence" value="ECO:0007669"/>
    <property type="project" value="TreeGrafter"/>
</dbReference>
<dbReference type="PaxDb" id="5061-CADANGAP00006280"/>
<dbReference type="GO" id="GO:0031210">
    <property type="term" value="F:phosphatidylcholine binding"/>
    <property type="evidence" value="ECO:0007669"/>
    <property type="project" value="TreeGrafter"/>
</dbReference>
<dbReference type="VEuPathDB" id="FungiDB:ATCC64974_105790"/>
<dbReference type="InterPro" id="IPR045049">
    <property type="entry name" value="Pcy1-like"/>
</dbReference>
<dbReference type="VEuPathDB" id="FungiDB:ASPNIDRAFT2_1113424"/>
<reference evidence="15" key="1">
    <citation type="journal article" date="2016" name="Genome Announc.">
        <title>Draft genome sequence of Aspergillus niger strain An76.</title>
        <authorList>
            <person name="Gong W."/>
            <person name="Cheng Z."/>
            <person name="Zhang H."/>
            <person name="Liu L."/>
            <person name="Gao P."/>
            <person name="Wang L."/>
        </authorList>
    </citation>
    <scope>NUCLEOTIDE SEQUENCE [LARGE SCALE GENOMIC DNA]</scope>
    <source>
        <strain evidence="15">An76</strain>
    </source>
</reference>
<evidence type="ECO:0000256" key="1">
    <source>
        <dbReference type="ARBA" id="ARBA00010101"/>
    </source>
</evidence>
<keyword evidence="3" id="KW-0597">Phosphoprotein</keyword>
<keyword evidence="7" id="KW-0594">Phospholipid biosynthesis</keyword>
<evidence type="ECO:0000256" key="4">
    <source>
        <dbReference type="ARBA" id="ARBA00022679"/>
    </source>
</evidence>
<comment type="similarity">
    <text evidence="1">Belongs to the cytidylyltransferase family.</text>
</comment>
<dbReference type="InterPro" id="IPR041723">
    <property type="entry name" value="CCT"/>
</dbReference>
<evidence type="ECO:0000256" key="10">
    <source>
        <dbReference type="ARBA" id="ARBA00076205"/>
    </source>
</evidence>
<dbReference type="Gene3D" id="3.40.50.620">
    <property type="entry name" value="HUPs"/>
    <property type="match status" value="1"/>
</dbReference>
<feature type="region of interest" description="Disordered" evidence="12">
    <location>
        <begin position="1"/>
        <end position="161"/>
    </location>
</feature>
<evidence type="ECO:0000256" key="7">
    <source>
        <dbReference type="ARBA" id="ARBA00023209"/>
    </source>
</evidence>
<dbReference type="InterPro" id="IPR014729">
    <property type="entry name" value="Rossmann-like_a/b/a_fold"/>
</dbReference>
<feature type="region of interest" description="Disordered" evidence="12">
    <location>
        <begin position="360"/>
        <end position="418"/>
    </location>
</feature>
<protein>
    <recommendedName>
        <fullName evidence="9">choline-phosphate cytidylyltransferase</fullName>
        <ecNumber evidence="9">2.7.7.15</ecNumber>
    </recommendedName>
    <alternativeName>
        <fullName evidence="10">CTP:phosphocholine cytidylyltransferase</fullName>
    </alternativeName>
    <alternativeName>
        <fullName evidence="11">Phosphorylcholine transferase</fullName>
    </alternativeName>
</protein>
<keyword evidence="5 14" id="KW-0548">Nucleotidyltransferase</keyword>
<dbReference type="OrthoDB" id="17102at2759"/>
<dbReference type="PANTHER" id="PTHR10739">
    <property type="entry name" value="CYTIDYLYLTRANSFERASE"/>
    <property type="match status" value="1"/>
</dbReference>
<feature type="region of interest" description="Disordered" evidence="12">
    <location>
        <begin position="437"/>
        <end position="477"/>
    </location>
</feature>
<gene>
    <name evidence="14" type="ORF">ABL_04103</name>
</gene>
<organism evidence="14 15">
    <name type="scientific">Aspergillus niger</name>
    <dbReference type="NCBI Taxonomy" id="5061"/>
    <lineage>
        <taxon>Eukaryota</taxon>
        <taxon>Fungi</taxon>
        <taxon>Dikarya</taxon>
        <taxon>Ascomycota</taxon>
        <taxon>Pezizomycotina</taxon>
        <taxon>Eurotiomycetes</taxon>
        <taxon>Eurotiomycetidae</taxon>
        <taxon>Eurotiales</taxon>
        <taxon>Aspergillaceae</taxon>
        <taxon>Aspergillus</taxon>
        <taxon>Aspergillus subgen. Circumdati</taxon>
    </lineage>
</organism>
<proteinExistence type="inferred from homology"/>
<dbReference type="PANTHER" id="PTHR10739:SF13">
    <property type="entry name" value="CHOLINE-PHOSPHATE CYTIDYLYLTRANSFERASE"/>
    <property type="match status" value="1"/>
</dbReference>
<evidence type="ECO:0000256" key="6">
    <source>
        <dbReference type="ARBA" id="ARBA00023098"/>
    </source>
</evidence>
<dbReference type="EMBL" id="BCMY01000006">
    <property type="protein sequence ID" value="GAQ41369.1"/>
    <property type="molecule type" value="Genomic_DNA"/>
</dbReference>
<dbReference type="NCBIfam" id="TIGR00125">
    <property type="entry name" value="cyt_tran_rel"/>
    <property type="match status" value="1"/>
</dbReference>
<evidence type="ECO:0000256" key="8">
    <source>
        <dbReference type="ARBA" id="ARBA00023264"/>
    </source>
</evidence>
<evidence type="ECO:0000256" key="5">
    <source>
        <dbReference type="ARBA" id="ARBA00022695"/>
    </source>
</evidence>
<dbReference type="CDD" id="cd02174">
    <property type="entry name" value="CCT"/>
    <property type="match status" value="1"/>
</dbReference>
<evidence type="ECO:0000256" key="9">
    <source>
        <dbReference type="ARBA" id="ARBA00026101"/>
    </source>
</evidence>
<keyword evidence="4 14" id="KW-0808">Transferase</keyword>
<dbReference type="EC" id="2.7.7.15" evidence="9"/>
<evidence type="ECO:0000259" key="13">
    <source>
        <dbReference type="Pfam" id="PF01467"/>
    </source>
</evidence>
<keyword evidence="6" id="KW-0443">Lipid metabolism</keyword>
<dbReference type="GO" id="GO:0004105">
    <property type="term" value="F:choline-phosphate cytidylyltransferase activity"/>
    <property type="evidence" value="ECO:0007669"/>
    <property type="project" value="UniProtKB-EC"/>
</dbReference>
<evidence type="ECO:0000256" key="12">
    <source>
        <dbReference type="SAM" id="MobiDB-lite"/>
    </source>
</evidence>
<dbReference type="OMA" id="IPDCPWI"/>
<dbReference type="VEuPathDB" id="FungiDB:M747DRAFT_293306"/>
<dbReference type="AlphaFoldDB" id="A0A100IHI9"/>
<evidence type="ECO:0000256" key="11">
    <source>
        <dbReference type="ARBA" id="ARBA00080967"/>
    </source>
</evidence>
<dbReference type="FunFam" id="3.40.50.620:FF:000147">
    <property type="entry name" value="Cholinephosphate cytidylyltransferase"/>
    <property type="match status" value="1"/>
</dbReference>
<name>A0A100IHI9_ASPNG</name>
<sequence length="477" mass="52118">MSSPQSSTKRKRSGSQHLSANAAIPSPAELLQPSSRDASGEEGDESTGSAIPLPSKHKKQSSLDVTSAGTVPPTKRARKASTSEGHVPASNGDLPDAPSALSKEDPGEPSETTVASSDIESRSKSRPGLQVDTSEPLMSPPARAGLQDPVGYHTNPPPTGRPVRVYADGVFDLFHVGHMRQLEQAKKAFPDVHLIVGVTGDEETHKRKGLTVLSGAERAESIRHCRWVDEVIPNCPWIVTPEFIDDHQIDYVAHDDLPYGADEGDDIYAPIKAQGKFLATQRTEGVSTTGIITRIVRDYDQYISRQFKRGASRQELNVSWLKKNELEIKRHVNELRDSIRSNWTTTGQELGRELRQFWQNSRPNSPLSSARNSVDLGGSRSGVTSPVLGSKAHVSRVEALGRPESTIGNGRNEPDFATGYSLGLIGGVRAWMRSRRSLVGSRAPSPTSEEEHDSEVERSTEALQQQLQQQEHEQHHG</sequence>